<dbReference type="InterPro" id="IPR050723">
    <property type="entry name" value="CFA/CMAS"/>
</dbReference>
<evidence type="ECO:0000259" key="1">
    <source>
        <dbReference type="Pfam" id="PF13649"/>
    </source>
</evidence>
<dbReference type="EMBL" id="KL648688">
    <property type="protein sequence ID" value="KEY65764.1"/>
    <property type="molecule type" value="Genomic_DNA"/>
</dbReference>
<organism evidence="2 3">
    <name type="scientific">Stachybotrys chartarum (strain CBS 109288 / IBT 7711)</name>
    <name type="common">Toxic black mold</name>
    <name type="synonym">Stilbospora chartarum</name>
    <dbReference type="NCBI Taxonomy" id="1280523"/>
    <lineage>
        <taxon>Eukaryota</taxon>
        <taxon>Fungi</taxon>
        <taxon>Dikarya</taxon>
        <taxon>Ascomycota</taxon>
        <taxon>Pezizomycotina</taxon>
        <taxon>Sordariomycetes</taxon>
        <taxon>Hypocreomycetidae</taxon>
        <taxon>Hypocreales</taxon>
        <taxon>Stachybotryaceae</taxon>
        <taxon>Stachybotrys</taxon>
    </lineage>
</organism>
<dbReference type="Proteomes" id="UP000028045">
    <property type="component" value="Unassembled WGS sequence"/>
</dbReference>
<dbReference type="Pfam" id="PF13649">
    <property type="entry name" value="Methyltransf_25"/>
    <property type="match status" value="1"/>
</dbReference>
<dbReference type="OrthoDB" id="10004862at2759"/>
<reference evidence="2 3" key="1">
    <citation type="journal article" date="2014" name="BMC Genomics">
        <title>Comparative genome sequencing reveals chemotype-specific gene clusters in the toxigenic black mold Stachybotrys.</title>
        <authorList>
            <person name="Semeiks J."/>
            <person name="Borek D."/>
            <person name="Otwinowski Z."/>
            <person name="Grishin N.V."/>
        </authorList>
    </citation>
    <scope>NUCLEOTIDE SEQUENCE [LARGE SCALE GENOMIC DNA]</scope>
    <source>
        <strain evidence="3">CBS 109288 / IBT 7711</strain>
    </source>
</reference>
<feature type="domain" description="Methyltransferase" evidence="1">
    <location>
        <begin position="58"/>
        <end position="155"/>
    </location>
</feature>
<dbReference type="AlphaFoldDB" id="A0A084AKD5"/>
<keyword evidence="3" id="KW-1185">Reference proteome</keyword>
<dbReference type="PANTHER" id="PTHR43667">
    <property type="entry name" value="CYCLOPROPANE-FATTY-ACYL-PHOSPHOLIPID SYNTHASE"/>
    <property type="match status" value="1"/>
</dbReference>
<evidence type="ECO:0000313" key="3">
    <source>
        <dbReference type="Proteomes" id="UP000028045"/>
    </source>
</evidence>
<protein>
    <recommendedName>
        <fullName evidence="1">Methyltransferase domain-containing protein</fullName>
    </recommendedName>
</protein>
<name>A0A084AKD5_STACB</name>
<proteinExistence type="predicted"/>
<accession>A0A084AKD5</accession>
<dbReference type="HOGENOM" id="CLU_060397_2_0_1"/>
<dbReference type="CDD" id="cd02440">
    <property type="entry name" value="AdoMet_MTases"/>
    <property type="match status" value="1"/>
</dbReference>
<gene>
    <name evidence="2" type="ORF">S7711_05593</name>
</gene>
<dbReference type="InterPro" id="IPR041698">
    <property type="entry name" value="Methyltransf_25"/>
</dbReference>
<dbReference type="InterPro" id="IPR029063">
    <property type="entry name" value="SAM-dependent_MTases_sf"/>
</dbReference>
<dbReference type="Gene3D" id="3.40.50.150">
    <property type="entry name" value="Vaccinia Virus protein VP39"/>
    <property type="match status" value="1"/>
</dbReference>
<dbReference type="SUPFAM" id="SSF53335">
    <property type="entry name" value="S-adenosyl-L-methionine-dependent methyltransferases"/>
    <property type="match status" value="1"/>
</dbReference>
<dbReference type="PANTHER" id="PTHR43667:SF2">
    <property type="entry name" value="FATTY ACID C-METHYL TRANSFERASE"/>
    <property type="match status" value="1"/>
</dbReference>
<evidence type="ECO:0000313" key="2">
    <source>
        <dbReference type="EMBL" id="KEY65764.1"/>
    </source>
</evidence>
<sequence length="233" mass="25644">MSEWIAPPDVKQRLKESYDAVAVKYNDWTQRHHTLRATWLDELYRHVPRLTEDGAALLELGCGAGLPILTTACERNGKLQVTANDLSPKQLELARSNLAAVDNGRIEYIAGDMTELTFADDSLTAVVALYTLIHLPAEEQVAMLGKIGKWLEPGGCMLANLSAVKMPGVIMEEWLEPKGWMYWSGLGKEETMKAMDTAGLKVEVEAVQGDAEESFLWLIARKPSASETAVSGI</sequence>